<protein>
    <submittedName>
        <fullName evidence="2">Uncharacterized protein</fullName>
    </submittedName>
</protein>
<evidence type="ECO:0000313" key="3">
    <source>
        <dbReference type="Proteomes" id="UP000479710"/>
    </source>
</evidence>
<dbReference type="EMBL" id="SPHZ02000007">
    <property type="protein sequence ID" value="KAF0907232.1"/>
    <property type="molecule type" value="Genomic_DNA"/>
</dbReference>
<evidence type="ECO:0000256" key="1">
    <source>
        <dbReference type="SAM" id="MobiDB-lite"/>
    </source>
</evidence>
<sequence length="67" mass="7994">MRQIRSRMPSIYLLLDRGPTSMIYFLDWLRSSLAQGERRRRERQRTQLEKGEAAAIERKERRGSTGQ</sequence>
<dbReference type="AlphaFoldDB" id="A0A6G1D4K4"/>
<organism evidence="2 3">
    <name type="scientific">Oryza meyeriana var. granulata</name>
    <dbReference type="NCBI Taxonomy" id="110450"/>
    <lineage>
        <taxon>Eukaryota</taxon>
        <taxon>Viridiplantae</taxon>
        <taxon>Streptophyta</taxon>
        <taxon>Embryophyta</taxon>
        <taxon>Tracheophyta</taxon>
        <taxon>Spermatophyta</taxon>
        <taxon>Magnoliopsida</taxon>
        <taxon>Liliopsida</taxon>
        <taxon>Poales</taxon>
        <taxon>Poaceae</taxon>
        <taxon>BOP clade</taxon>
        <taxon>Oryzoideae</taxon>
        <taxon>Oryzeae</taxon>
        <taxon>Oryzinae</taxon>
        <taxon>Oryza</taxon>
        <taxon>Oryza meyeriana</taxon>
    </lineage>
</organism>
<gene>
    <name evidence="2" type="ORF">E2562_015739</name>
</gene>
<accession>A0A6G1D4K4</accession>
<name>A0A6G1D4K4_9ORYZ</name>
<evidence type="ECO:0000313" key="2">
    <source>
        <dbReference type="EMBL" id="KAF0907232.1"/>
    </source>
</evidence>
<feature type="region of interest" description="Disordered" evidence="1">
    <location>
        <begin position="39"/>
        <end position="67"/>
    </location>
</feature>
<reference evidence="2 3" key="1">
    <citation type="submission" date="2019-11" db="EMBL/GenBank/DDBJ databases">
        <title>Whole genome sequence of Oryza granulata.</title>
        <authorList>
            <person name="Li W."/>
        </authorList>
    </citation>
    <scope>NUCLEOTIDE SEQUENCE [LARGE SCALE GENOMIC DNA]</scope>
    <source>
        <strain evidence="3">cv. Menghai</strain>
        <tissue evidence="2">Leaf</tissue>
    </source>
</reference>
<proteinExistence type="predicted"/>
<keyword evidence="3" id="KW-1185">Reference proteome</keyword>
<dbReference type="Proteomes" id="UP000479710">
    <property type="component" value="Unassembled WGS sequence"/>
</dbReference>
<comment type="caution">
    <text evidence="2">The sequence shown here is derived from an EMBL/GenBank/DDBJ whole genome shotgun (WGS) entry which is preliminary data.</text>
</comment>